<feature type="transmembrane region" description="Helical" evidence="1">
    <location>
        <begin position="30"/>
        <end position="50"/>
    </location>
</feature>
<sequence>MRCQHEEVSRLAAPDNNRHHTTHQQGPWKAFLLPLTGCLALIWVLLRVLPKPIRASYPCQRVAMPLAGGFLFWLAGMTGAVLIWRKGRRLWRESRFPAAIGCLAFALLIGSVGYMIQSDRPAFADPHPTNDPIGVAKGVHPGRVVWVFDPEATDWEGPGDGHWWEGDHTSQVVVDQMVSQAVLGLSGSATDAEAWDALFRHFNQVHGSGDVGYQAGERIVIKVNFVGCHYLWGSVDSETYELVNQLDYMNTSPQMILALLRQLVYEAGVNPADIYVGDSTALFPNQYYDICDVEFPDVHYLDHNGGNAAHPRTMEQFSTIPFFWSSHPIVTRQDYVPVSIAEATYLINLANLKSHRAAGVTMCGKNLFGSLIRWPAESGYFDMHPDLPQSIPDEGNYRPQVDFMGHAQTGGKTLLCLIDGLYSGVHDNDDAPRQWEAPPFNGDWTSSLFASQDLVAIESVAFDFLQIEGDPRNYPQRAGADDYMHEAAQADNPVSDTFYDPDHDGDVARLSSLGVHEHWNDPVHMEYSRNLGTGDGIELVKFVNATGVDLNLRTLGLRIENYPNPFSPQTTISFHLPKSQRVRLDILGVDGSKIATLADDHLPAGPQKVTWNGRDEAGQLVASGGYYSRLSAGGFVQTKMIMLVR</sequence>
<dbReference type="InterPro" id="IPR007160">
    <property type="entry name" value="DUF362"/>
</dbReference>
<dbReference type="EMBL" id="JBHPKH010000032">
    <property type="protein sequence ID" value="MFC1572709.1"/>
    <property type="molecule type" value="Genomic_DNA"/>
</dbReference>
<proteinExistence type="predicted"/>
<feature type="domain" description="DUF362" evidence="2">
    <location>
        <begin position="247"/>
        <end position="462"/>
    </location>
</feature>
<organism evidence="3 4">
    <name type="scientific">Eiseniibacteriota bacterium</name>
    <dbReference type="NCBI Taxonomy" id="2212470"/>
    <lineage>
        <taxon>Bacteria</taxon>
        <taxon>Candidatus Eiseniibacteriota</taxon>
    </lineage>
</organism>
<evidence type="ECO:0000259" key="2">
    <source>
        <dbReference type="Pfam" id="PF04015"/>
    </source>
</evidence>
<dbReference type="Pfam" id="PF04015">
    <property type="entry name" value="DUF362"/>
    <property type="match status" value="1"/>
</dbReference>
<gene>
    <name evidence="3" type="ORF">ACFL6M_03830</name>
</gene>
<comment type="caution">
    <text evidence="3">The sequence shown here is derived from an EMBL/GenBank/DDBJ whole genome shotgun (WGS) entry which is preliminary data.</text>
</comment>
<evidence type="ECO:0000313" key="4">
    <source>
        <dbReference type="Proteomes" id="UP001593833"/>
    </source>
</evidence>
<dbReference type="Gene3D" id="2.60.40.4070">
    <property type="match status" value="1"/>
</dbReference>
<keyword evidence="1" id="KW-0812">Transmembrane</keyword>
<dbReference type="Proteomes" id="UP001593833">
    <property type="component" value="Unassembled WGS sequence"/>
</dbReference>
<keyword evidence="4" id="KW-1185">Reference proteome</keyword>
<feature type="transmembrane region" description="Helical" evidence="1">
    <location>
        <begin position="96"/>
        <end position="116"/>
    </location>
</feature>
<evidence type="ECO:0000313" key="3">
    <source>
        <dbReference type="EMBL" id="MFC1572709.1"/>
    </source>
</evidence>
<reference evidence="3 4" key="1">
    <citation type="submission" date="2024-09" db="EMBL/GenBank/DDBJ databases">
        <authorList>
            <person name="D'Angelo T."/>
        </authorList>
    </citation>
    <scope>NUCLEOTIDE SEQUENCE [LARGE SCALE GENOMIC DNA]</scope>
    <source>
        <strain evidence="3">SAG AM-320-E07</strain>
    </source>
</reference>
<feature type="transmembrane region" description="Helical" evidence="1">
    <location>
        <begin position="62"/>
        <end position="84"/>
    </location>
</feature>
<accession>A0ABV6YKK6</accession>
<keyword evidence="1" id="KW-0472">Membrane</keyword>
<protein>
    <submittedName>
        <fullName evidence="3">DUF362 domain-containing protein</fullName>
    </submittedName>
</protein>
<keyword evidence="1" id="KW-1133">Transmembrane helix</keyword>
<evidence type="ECO:0000256" key="1">
    <source>
        <dbReference type="SAM" id="Phobius"/>
    </source>
</evidence>
<name>A0ABV6YKK6_UNCEI</name>